<evidence type="ECO:0000256" key="10">
    <source>
        <dbReference type="ARBA" id="ARBA00023065"/>
    </source>
</evidence>
<feature type="transmembrane region" description="Helical" evidence="14">
    <location>
        <begin position="163"/>
        <end position="182"/>
    </location>
</feature>
<dbReference type="SUPFAM" id="SSF160240">
    <property type="entry name" value="Cation efflux protein cytoplasmic domain-like"/>
    <property type="match status" value="1"/>
</dbReference>
<organism evidence="17 18">
    <name type="scientific">Biostraticola tofi</name>
    <dbReference type="NCBI Taxonomy" id="466109"/>
    <lineage>
        <taxon>Bacteria</taxon>
        <taxon>Pseudomonadati</taxon>
        <taxon>Pseudomonadota</taxon>
        <taxon>Gammaproteobacteria</taxon>
        <taxon>Enterobacterales</taxon>
        <taxon>Bruguierivoracaceae</taxon>
        <taxon>Biostraticola</taxon>
    </lineage>
</organism>
<sequence length="329" mass="36206">MAHIHNHGQSSGEGKENNKRLLAAFIVTAAFMVIEVIGGLVSGSLALLADAGHMLTDAAALLMALTAVHFANHKPNGRHTFGYLRLTTLAAFINALALLVITLVIVWEAIERFYQPRPIAGWTMMVIAIAGLLANLLSFWLLHSGSSEKNMNMRGAALHVLGDLLGSVGAIVAAIIILVTGWMPIDPILSILVSGLVLRSGWRLLRESLHELLEGTPAQFDIDKLKREMTMNIAEVRNIHHVHIWQVGEKPIMTMHVQVVPPYDHDGLLHRIQHYLLEHYRISHATIQMEYQSCSQGDCAITTLEQGSASHSHAAQHHESLHHPSGHQH</sequence>
<proteinExistence type="inferred from homology"/>
<comment type="caution">
    <text evidence="17">The sequence shown here is derived from an EMBL/GenBank/DDBJ whole genome shotgun (WGS) entry which is preliminary data.</text>
</comment>
<evidence type="ECO:0000259" key="15">
    <source>
        <dbReference type="Pfam" id="PF01545"/>
    </source>
</evidence>
<dbReference type="GO" id="GO:0005385">
    <property type="term" value="F:zinc ion transmembrane transporter activity"/>
    <property type="evidence" value="ECO:0007669"/>
    <property type="project" value="TreeGrafter"/>
</dbReference>
<keyword evidence="7" id="KW-0862">Zinc</keyword>
<evidence type="ECO:0000256" key="5">
    <source>
        <dbReference type="ARBA" id="ARBA00022519"/>
    </source>
</evidence>
<dbReference type="FunFam" id="1.20.1510.10:FF:000016">
    <property type="entry name" value="Zinc transporter ZitB"/>
    <property type="match status" value="1"/>
</dbReference>
<dbReference type="SUPFAM" id="SSF161111">
    <property type="entry name" value="Cation efflux protein transmembrane domain-like"/>
    <property type="match status" value="1"/>
</dbReference>
<reference evidence="17 18" key="1">
    <citation type="submission" date="2019-03" db="EMBL/GenBank/DDBJ databases">
        <title>Genomic Encyclopedia of Type Strains, Phase IV (KMG-IV): sequencing the most valuable type-strain genomes for metagenomic binning, comparative biology and taxonomic classification.</title>
        <authorList>
            <person name="Goeker M."/>
        </authorList>
    </citation>
    <scope>NUCLEOTIDE SEQUENCE [LARGE SCALE GENOMIC DNA]</scope>
    <source>
        <strain evidence="17 18">DSM 19580</strain>
    </source>
</reference>
<dbReference type="OrthoDB" id="9809646at2"/>
<feature type="transmembrane region" description="Helical" evidence="14">
    <location>
        <begin position="83"/>
        <end position="107"/>
    </location>
</feature>
<evidence type="ECO:0000256" key="2">
    <source>
        <dbReference type="ARBA" id="ARBA00008873"/>
    </source>
</evidence>
<keyword evidence="10" id="KW-0406">Ion transport</keyword>
<feature type="region of interest" description="Disordered" evidence="13">
    <location>
        <begin position="308"/>
        <end position="329"/>
    </location>
</feature>
<evidence type="ECO:0000256" key="11">
    <source>
        <dbReference type="ARBA" id="ARBA00023136"/>
    </source>
</evidence>
<evidence type="ECO:0000256" key="1">
    <source>
        <dbReference type="ARBA" id="ARBA00004429"/>
    </source>
</evidence>
<dbReference type="PANTHER" id="PTHR11562">
    <property type="entry name" value="CATION EFFLUX PROTEIN/ ZINC TRANSPORTER"/>
    <property type="match status" value="1"/>
</dbReference>
<evidence type="ECO:0000256" key="13">
    <source>
        <dbReference type="SAM" id="MobiDB-lite"/>
    </source>
</evidence>
<dbReference type="InterPro" id="IPR036837">
    <property type="entry name" value="Cation_efflux_CTD_sf"/>
</dbReference>
<keyword evidence="18" id="KW-1185">Reference proteome</keyword>
<keyword evidence="8" id="KW-0864">Zinc transport</keyword>
<keyword evidence="9 14" id="KW-1133">Transmembrane helix</keyword>
<evidence type="ECO:0000259" key="16">
    <source>
        <dbReference type="Pfam" id="PF16916"/>
    </source>
</evidence>
<dbReference type="Gene3D" id="1.20.1510.10">
    <property type="entry name" value="Cation efflux protein transmembrane domain"/>
    <property type="match status" value="1"/>
</dbReference>
<feature type="domain" description="Cation efflux protein transmembrane" evidence="15">
    <location>
        <begin position="21"/>
        <end position="213"/>
    </location>
</feature>
<feature type="transmembrane region" description="Helical" evidence="14">
    <location>
        <begin position="119"/>
        <end position="142"/>
    </location>
</feature>
<keyword evidence="4" id="KW-1003">Cell membrane</keyword>
<dbReference type="NCBIfam" id="NF002923">
    <property type="entry name" value="PRK03557.1"/>
    <property type="match status" value="1"/>
</dbReference>
<dbReference type="RefSeq" id="WP_131864798.1">
    <property type="nucleotide sequence ID" value="NZ_SMCR01000003.1"/>
</dbReference>
<feature type="transmembrane region" description="Helical" evidence="14">
    <location>
        <begin position="54"/>
        <end position="71"/>
    </location>
</feature>
<evidence type="ECO:0000256" key="6">
    <source>
        <dbReference type="ARBA" id="ARBA00022692"/>
    </source>
</evidence>
<protein>
    <recommendedName>
        <fullName evidence="12">Zinc transporter ZitB</fullName>
    </recommendedName>
</protein>
<dbReference type="Proteomes" id="UP000295719">
    <property type="component" value="Unassembled WGS sequence"/>
</dbReference>
<dbReference type="EMBL" id="SMCR01000003">
    <property type="protein sequence ID" value="TCV98028.1"/>
    <property type="molecule type" value="Genomic_DNA"/>
</dbReference>
<dbReference type="Pfam" id="PF16916">
    <property type="entry name" value="ZT_dimer"/>
    <property type="match status" value="1"/>
</dbReference>
<dbReference type="InterPro" id="IPR027470">
    <property type="entry name" value="Cation_efflux_CTD"/>
</dbReference>
<dbReference type="InterPro" id="IPR002524">
    <property type="entry name" value="Cation_efflux"/>
</dbReference>
<evidence type="ECO:0000256" key="9">
    <source>
        <dbReference type="ARBA" id="ARBA00022989"/>
    </source>
</evidence>
<dbReference type="Pfam" id="PF01545">
    <property type="entry name" value="Cation_efflux"/>
    <property type="match status" value="1"/>
</dbReference>
<evidence type="ECO:0000256" key="8">
    <source>
        <dbReference type="ARBA" id="ARBA00022906"/>
    </source>
</evidence>
<evidence type="ECO:0000256" key="4">
    <source>
        <dbReference type="ARBA" id="ARBA00022475"/>
    </source>
</evidence>
<keyword evidence="5" id="KW-0997">Cell inner membrane</keyword>
<evidence type="ECO:0000256" key="3">
    <source>
        <dbReference type="ARBA" id="ARBA00022448"/>
    </source>
</evidence>
<evidence type="ECO:0000313" key="17">
    <source>
        <dbReference type="EMBL" id="TCV98028.1"/>
    </source>
</evidence>
<feature type="domain" description="Cation efflux protein cytoplasmic" evidence="16">
    <location>
        <begin position="227"/>
        <end position="290"/>
    </location>
</feature>
<comment type="subcellular location">
    <subcellularLocation>
        <location evidence="1">Cell inner membrane</location>
        <topology evidence="1">Multi-pass membrane protein</topology>
    </subcellularLocation>
</comment>
<dbReference type="InterPro" id="IPR027469">
    <property type="entry name" value="Cation_efflux_TMD_sf"/>
</dbReference>
<evidence type="ECO:0000256" key="7">
    <source>
        <dbReference type="ARBA" id="ARBA00022833"/>
    </source>
</evidence>
<comment type="similarity">
    <text evidence="2">Belongs to the cation diffusion facilitator (CDF) transporter (TC 2.A.4) family. SLC30A subfamily.</text>
</comment>
<evidence type="ECO:0000256" key="14">
    <source>
        <dbReference type="SAM" id="Phobius"/>
    </source>
</evidence>
<name>A0A4R3Z1C4_9GAMM</name>
<dbReference type="InterPro" id="IPR050681">
    <property type="entry name" value="CDF/SLC30A"/>
</dbReference>
<keyword evidence="3" id="KW-0813">Transport</keyword>
<dbReference type="AlphaFoldDB" id="A0A4R3Z1C4"/>
<dbReference type="InterPro" id="IPR058533">
    <property type="entry name" value="Cation_efflux_TM"/>
</dbReference>
<evidence type="ECO:0000256" key="12">
    <source>
        <dbReference type="ARBA" id="ARBA00068925"/>
    </source>
</evidence>
<dbReference type="GO" id="GO:0005886">
    <property type="term" value="C:plasma membrane"/>
    <property type="evidence" value="ECO:0007669"/>
    <property type="project" value="UniProtKB-SubCell"/>
</dbReference>
<dbReference type="PANTHER" id="PTHR11562:SF17">
    <property type="entry name" value="RE54080P-RELATED"/>
    <property type="match status" value="1"/>
</dbReference>
<gene>
    <name evidence="17" type="ORF">EDC52_103112</name>
</gene>
<evidence type="ECO:0000313" key="18">
    <source>
        <dbReference type="Proteomes" id="UP000295719"/>
    </source>
</evidence>
<feature type="transmembrane region" description="Helical" evidence="14">
    <location>
        <begin position="21"/>
        <end position="48"/>
    </location>
</feature>
<keyword evidence="11 14" id="KW-0472">Membrane</keyword>
<keyword evidence="6 14" id="KW-0812">Transmembrane</keyword>
<accession>A0A4R3Z1C4</accession>
<dbReference type="NCBIfam" id="TIGR01297">
    <property type="entry name" value="CDF"/>
    <property type="match status" value="1"/>
</dbReference>